<protein>
    <recommendedName>
        <fullName evidence="1">Ribosomal RNA methyltransferase FtsJ domain-containing protein</fullName>
    </recommendedName>
</protein>
<dbReference type="OrthoDB" id="417125at2759"/>
<dbReference type="Proteomes" id="UP001150879">
    <property type="component" value="Unassembled WGS sequence"/>
</dbReference>
<evidence type="ECO:0000313" key="3">
    <source>
        <dbReference type="Proteomes" id="UP001150879"/>
    </source>
</evidence>
<evidence type="ECO:0000259" key="1">
    <source>
        <dbReference type="Pfam" id="PF01728"/>
    </source>
</evidence>
<proteinExistence type="predicted"/>
<sequence>MTKQVGKGMAFETSIFKLDSPSSSMLDLCMAPGGFTATAATELPRPLIDAVTLPVKIGGYEVMAKNICQNIIYADITMYPTEMACQEDIPTAHPDSSIFELCQPFLYNRYDIAICGGAVGRDHPRESYRSNCEAQRLMVSQLVFAMHRLKPGGSIVLLLHRVESWETVCILHAFNQFSDIQLYKHPKAHAIKSSFYLVAKKVNLEHHAARESMKYWKNLWKYLTFKEFEEVPFARSDLYRSDDAFVETIRDSFGPQFLRLAEPIWKVQAEALRNAPFMRHA</sequence>
<organism evidence="2 3">
    <name type="scientific">Penicillium cf. griseofulvum</name>
    <dbReference type="NCBI Taxonomy" id="2972120"/>
    <lineage>
        <taxon>Eukaryota</taxon>
        <taxon>Fungi</taxon>
        <taxon>Dikarya</taxon>
        <taxon>Ascomycota</taxon>
        <taxon>Pezizomycotina</taxon>
        <taxon>Eurotiomycetes</taxon>
        <taxon>Eurotiomycetidae</taxon>
        <taxon>Eurotiales</taxon>
        <taxon>Aspergillaceae</taxon>
        <taxon>Penicillium</taxon>
    </lineage>
</organism>
<accession>A0A9W9T652</accession>
<evidence type="ECO:0000313" key="2">
    <source>
        <dbReference type="EMBL" id="KAJ5210978.1"/>
    </source>
</evidence>
<reference evidence="2" key="1">
    <citation type="submission" date="2022-11" db="EMBL/GenBank/DDBJ databases">
        <authorList>
            <person name="Petersen C."/>
        </authorList>
    </citation>
    <scope>NUCLEOTIDE SEQUENCE</scope>
    <source>
        <strain evidence="2">IBT 16849</strain>
    </source>
</reference>
<dbReference type="EMBL" id="JAPQKP010000001">
    <property type="protein sequence ID" value="KAJ5210978.1"/>
    <property type="molecule type" value="Genomic_DNA"/>
</dbReference>
<name>A0A9W9T652_9EURO</name>
<gene>
    <name evidence="2" type="ORF">N7472_001117</name>
</gene>
<keyword evidence="3" id="KW-1185">Reference proteome</keyword>
<dbReference type="InterPro" id="IPR002877">
    <property type="entry name" value="RNA_MeTrfase_FtsJ_dom"/>
</dbReference>
<dbReference type="Gene3D" id="3.40.50.150">
    <property type="entry name" value="Vaccinia Virus protein VP39"/>
    <property type="match status" value="1"/>
</dbReference>
<feature type="domain" description="Ribosomal RNA methyltransferase FtsJ" evidence="1">
    <location>
        <begin position="16"/>
        <end position="201"/>
    </location>
</feature>
<dbReference type="InterPro" id="IPR029063">
    <property type="entry name" value="SAM-dependent_MTases_sf"/>
</dbReference>
<dbReference type="GO" id="GO:0008168">
    <property type="term" value="F:methyltransferase activity"/>
    <property type="evidence" value="ECO:0007669"/>
    <property type="project" value="InterPro"/>
</dbReference>
<dbReference type="AlphaFoldDB" id="A0A9W9T652"/>
<reference evidence="2" key="2">
    <citation type="journal article" date="2023" name="IMA Fungus">
        <title>Comparative genomic study of the Penicillium genus elucidates a diverse pangenome and 15 lateral gene transfer events.</title>
        <authorList>
            <person name="Petersen C."/>
            <person name="Sorensen T."/>
            <person name="Nielsen M.R."/>
            <person name="Sondergaard T.E."/>
            <person name="Sorensen J.L."/>
            <person name="Fitzpatrick D.A."/>
            <person name="Frisvad J.C."/>
            <person name="Nielsen K.L."/>
        </authorList>
    </citation>
    <scope>NUCLEOTIDE SEQUENCE</scope>
    <source>
        <strain evidence="2">IBT 16849</strain>
    </source>
</reference>
<dbReference type="GO" id="GO:0032259">
    <property type="term" value="P:methylation"/>
    <property type="evidence" value="ECO:0007669"/>
    <property type="project" value="InterPro"/>
</dbReference>
<dbReference type="SUPFAM" id="SSF53335">
    <property type="entry name" value="S-adenosyl-L-methionine-dependent methyltransferases"/>
    <property type="match status" value="1"/>
</dbReference>
<comment type="caution">
    <text evidence="2">The sequence shown here is derived from an EMBL/GenBank/DDBJ whole genome shotgun (WGS) entry which is preliminary data.</text>
</comment>
<dbReference type="Pfam" id="PF01728">
    <property type="entry name" value="FtsJ"/>
    <property type="match status" value="1"/>
</dbReference>